<dbReference type="PANTHER" id="PTHR14057">
    <property type="entry name" value="TRANSCRIPTION FACTOR ONECUT"/>
    <property type="match status" value="1"/>
</dbReference>
<keyword evidence="10" id="KW-1185">Reference proteome</keyword>
<feature type="compositionally biased region" description="Basic and acidic residues" evidence="8">
    <location>
        <begin position="436"/>
        <end position="459"/>
    </location>
</feature>
<feature type="compositionally biased region" description="Polar residues" evidence="8">
    <location>
        <begin position="1"/>
        <end position="23"/>
    </location>
</feature>
<dbReference type="PANTHER" id="PTHR14057:SF47">
    <property type="entry name" value="HOMEOBOX PROTEIN ONECUT"/>
    <property type="match status" value="1"/>
</dbReference>
<dbReference type="GO" id="GO:0000978">
    <property type="term" value="F:RNA polymerase II cis-regulatory region sequence-specific DNA binding"/>
    <property type="evidence" value="ECO:0007669"/>
    <property type="project" value="TreeGrafter"/>
</dbReference>
<feature type="domain" description="CUT" evidence="9">
    <location>
        <begin position="327"/>
        <end position="413"/>
    </location>
</feature>
<dbReference type="InterPro" id="IPR051649">
    <property type="entry name" value="CUT_Homeobox"/>
</dbReference>
<proteinExistence type="inferred from homology"/>
<dbReference type="InterPro" id="IPR010982">
    <property type="entry name" value="Lambda_DNA-bd_dom_sf"/>
</dbReference>
<keyword evidence="5" id="KW-0371">Homeobox</keyword>
<feature type="region of interest" description="Disordered" evidence="8">
    <location>
        <begin position="102"/>
        <end position="129"/>
    </location>
</feature>
<feature type="region of interest" description="Disordered" evidence="8">
    <location>
        <begin position="432"/>
        <end position="459"/>
    </location>
</feature>
<evidence type="ECO:0000256" key="4">
    <source>
        <dbReference type="ARBA" id="ARBA00023125"/>
    </source>
</evidence>
<evidence type="ECO:0000259" key="9">
    <source>
        <dbReference type="PROSITE" id="PS51042"/>
    </source>
</evidence>
<comment type="subcellular location">
    <subcellularLocation>
        <location evidence="1">Nucleus</location>
    </subcellularLocation>
</comment>
<dbReference type="Gene3D" id="1.10.260.40">
    <property type="entry name" value="lambda repressor-like DNA-binding domains"/>
    <property type="match status" value="1"/>
</dbReference>
<dbReference type="GO" id="GO:0000981">
    <property type="term" value="F:DNA-binding transcription factor activity, RNA polymerase II-specific"/>
    <property type="evidence" value="ECO:0007669"/>
    <property type="project" value="TreeGrafter"/>
</dbReference>
<evidence type="ECO:0000313" key="10">
    <source>
        <dbReference type="Proteomes" id="UP000887566"/>
    </source>
</evidence>
<keyword evidence="6" id="KW-0804">Transcription</keyword>
<evidence type="ECO:0000256" key="6">
    <source>
        <dbReference type="ARBA" id="ARBA00023163"/>
    </source>
</evidence>
<dbReference type="PROSITE" id="PS51042">
    <property type="entry name" value="CUT"/>
    <property type="match status" value="1"/>
</dbReference>
<accession>A0A914XMB7</accession>
<feature type="compositionally biased region" description="Polar residues" evidence="8">
    <location>
        <begin position="299"/>
        <end position="311"/>
    </location>
</feature>
<evidence type="ECO:0000256" key="8">
    <source>
        <dbReference type="SAM" id="MobiDB-lite"/>
    </source>
</evidence>
<dbReference type="InterPro" id="IPR003350">
    <property type="entry name" value="CUT_dom"/>
</dbReference>
<feature type="region of interest" description="Disordered" evidence="8">
    <location>
        <begin position="287"/>
        <end position="335"/>
    </location>
</feature>
<dbReference type="WBParaSite" id="PSAMB.scaffold951size38233.g9945.t1">
    <property type="protein sequence ID" value="PSAMB.scaffold951size38233.g9945.t1"/>
    <property type="gene ID" value="PSAMB.scaffold951size38233.g9945"/>
</dbReference>
<sequence>MLSSAAPDSNSRCIQSRSGNLSRSPVAPVSMSGIVDSAEFRCQVPEPTYHTLNGRMSPSSGAIVCQPLSTPGYASSSYTTLTPLQPLPPISTVTPCEKFVSQVTARQSNSPGPIGDSGGRSNGGSNGGFAPFFQSNNSLNFPLSGIQAAYNVNIKYEYDMKPNEAMHMHHVETTGNGMSMASSSPLSTAAPLTPTQYGSSLPPVSCAMQQQQQQQQQLISHNAPPQHAMFHGHGAAQAPYTSNYSSQAQVIELRAPKQEPKLFSSGNGFDAYGATVDSVLMSTTGNGGSINDVNGMGSPASSQTPTHHQQTSGGGSSRKKSANNHQADTGGDLEELNTKDLAQRISAELKRYSIPQAIFAQRVLCRSQGTLSDLLRNPKPWSKLKSGRETFRRMFKWLQEPEFQRIWGRALEGRSCAAGPLRVRLTATARRRRLSERRERDAAHGAGERKGSESVEGRSRIGNAARVAQRLAHCLLMEAVTQACMTTANKRRYVAPVCRSSPCVTRRLIRPRLGDRFLRLVLLQGDEVVARKHRVLFH</sequence>
<feature type="compositionally biased region" description="Polar residues" evidence="8">
    <location>
        <begin position="102"/>
        <end position="111"/>
    </location>
</feature>
<reference evidence="11" key="1">
    <citation type="submission" date="2022-11" db="UniProtKB">
        <authorList>
            <consortium name="WormBaseParasite"/>
        </authorList>
    </citation>
    <scope>IDENTIFICATION</scope>
</reference>
<name>A0A914XMB7_9BILA</name>
<dbReference type="GO" id="GO:0005634">
    <property type="term" value="C:nucleus"/>
    <property type="evidence" value="ECO:0007669"/>
    <property type="project" value="UniProtKB-SubCell"/>
</dbReference>
<evidence type="ECO:0000256" key="7">
    <source>
        <dbReference type="ARBA" id="ARBA00023242"/>
    </source>
</evidence>
<organism evidence="10 11">
    <name type="scientific">Plectus sambesii</name>
    <dbReference type="NCBI Taxonomy" id="2011161"/>
    <lineage>
        <taxon>Eukaryota</taxon>
        <taxon>Metazoa</taxon>
        <taxon>Ecdysozoa</taxon>
        <taxon>Nematoda</taxon>
        <taxon>Chromadorea</taxon>
        <taxon>Plectida</taxon>
        <taxon>Plectina</taxon>
        <taxon>Plectoidea</taxon>
        <taxon>Plectidae</taxon>
        <taxon>Plectus</taxon>
    </lineage>
</organism>
<dbReference type="FunFam" id="1.10.260.40:FF:000005">
    <property type="entry name" value="One cut domain family member"/>
    <property type="match status" value="1"/>
</dbReference>
<feature type="region of interest" description="Disordered" evidence="8">
    <location>
        <begin position="1"/>
        <end position="28"/>
    </location>
</feature>
<feature type="compositionally biased region" description="Gly residues" evidence="8">
    <location>
        <begin position="115"/>
        <end position="127"/>
    </location>
</feature>
<comment type="similarity">
    <text evidence="2">Belongs to the CUT homeobox family.</text>
</comment>
<evidence type="ECO:0000256" key="2">
    <source>
        <dbReference type="ARBA" id="ARBA00008190"/>
    </source>
</evidence>
<evidence type="ECO:0000313" key="11">
    <source>
        <dbReference type="WBParaSite" id="PSAMB.scaffold951size38233.g9945.t1"/>
    </source>
</evidence>
<evidence type="ECO:0000256" key="1">
    <source>
        <dbReference type="ARBA" id="ARBA00004123"/>
    </source>
</evidence>
<dbReference type="Proteomes" id="UP000887566">
    <property type="component" value="Unplaced"/>
</dbReference>
<dbReference type="AlphaFoldDB" id="A0A914XMB7"/>
<protein>
    <submittedName>
        <fullName evidence="11">CUT domain-containing protein</fullName>
    </submittedName>
</protein>
<keyword evidence="4" id="KW-0238">DNA-binding</keyword>
<dbReference type="Pfam" id="PF02376">
    <property type="entry name" value="CUT"/>
    <property type="match status" value="1"/>
</dbReference>
<dbReference type="SUPFAM" id="SSF47413">
    <property type="entry name" value="lambda repressor-like DNA-binding domains"/>
    <property type="match status" value="1"/>
</dbReference>
<keyword evidence="3" id="KW-0805">Transcription regulation</keyword>
<dbReference type="SMART" id="SM01109">
    <property type="entry name" value="CUT"/>
    <property type="match status" value="1"/>
</dbReference>
<evidence type="ECO:0000256" key="3">
    <source>
        <dbReference type="ARBA" id="ARBA00023015"/>
    </source>
</evidence>
<evidence type="ECO:0000256" key="5">
    <source>
        <dbReference type="ARBA" id="ARBA00023155"/>
    </source>
</evidence>
<keyword evidence="7" id="KW-0539">Nucleus</keyword>